<evidence type="ECO:0000259" key="9">
    <source>
        <dbReference type="PROSITE" id="PS51012"/>
    </source>
</evidence>
<keyword evidence="4" id="KW-1003">Cell membrane</keyword>
<evidence type="ECO:0000256" key="3">
    <source>
        <dbReference type="ARBA" id="ARBA00022448"/>
    </source>
</evidence>
<feature type="transmembrane region" description="Helical" evidence="8">
    <location>
        <begin position="332"/>
        <end position="365"/>
    </location>
</feature>
<dbReference type="AlphaFoldDB" id="A0AAU9CAI0"/>
<keyword evidence="5 8" id="KW-0812">Transmembrane</keyword>
<dbReference type="InterPro" id="IPR047817">
    <property type="entry name" value="ABC2_TM_bact-type"/>
</dbReference>
<evidence type="ECO:0000256" key="4">
    <source>
        <dbReference type="ARBA" id="ARBA00022475"/>
    </source>
</evidence>
<feature type="transmembrane region" description="Helical" evidence="8">
    <location>
        <begin position="290"/>
        <end position="312"/>
    </location>
</feature>
<proteinExistence type="inferred from homology"/>
<keyword evidence="6 8" id="KW-1133">Transmembrane helix</keyword>
<evidence type="ECO:0000256" key="8">
    <source>
        <dbReference type="SAM" id="Phobius"/>
    </source>
</evidence>
<dbReference type="InterPro" id="IPR013525">
    <property type="entry name" value="ABC2_TM"/>
</dbReference>
<feature type="transmembrane region" description="Helical" evidence="8">
    <location>
        <begin position="259"/>
        <end position="283"/>
    </location>
</feature>
<organism evidence="10 11">
    <name type="scientific">Methylomarinovum tepidoasis</name>
    <dbReference type="NCBI Taxonomy" id="2840183"/>
    <lineage>
        <taxon>Bacteria</taxon>
        <taxon>Pseudomonadati</taxon>
        <taxon>Pseudomonadota</taxon>
        <taxon>Gammaproteobacteria</taxon>
        <taxon>Methylococcales</taxon>
        <taxon>Methylothermaceae</taxon>
        <taxon>Methylomarinovum</taxon>
    </lineage>
</organism>
<evidence type="ECO:0000256" key="1">
    <source>
        <dbReference type="ARBA" id="ARBA00004651"/>
    </source>
</evidence>
<keyword evidence="7 8" id="KW-0472">Membrane</keyword>
<feature type="transmembrane region" description="Helical" evidence="8">
    <location>
        <begin position="226"/>
        <end position="253"/>
    </location>
</feature>
<evidence type="ECO:0000256" key="7">
    <source>
        <dbReference type="ARBA" id="ARBA00023136"/>
    </source>
</evidence>
<reference evidence="11" key="1">
    <citation type="journal article" date="2024" name="Int. J. Syst. Evol. Microbiol.">
        <title>Methylomarinovum tepidoasis sp. nov., a moderately thermophilic methanotroph of the family Methylothermaceae isolated from a deep-sea hydrothermal field.</title>
        <authorList>
            <person name="Hirayama H."/>
            <person name="Takaki Y."/>
            <person name="Abe M."/>
            <person name="Miyazaki M."/>
            <person name="Uematsu K."/>
            <person name="Matsui Y."/>
            <person name="Takai K."/>
        </authorList>
    </citation>
    <scope>NUCLEOTIDE SEQUENCE [LARGE SCALE GENOMIC DNA]</scope>
    <source>
        <strain evidence="11">IN45</strain>
    </source>
</reference>
<dbReference type="Pfam" id="PF12698">
    <property type="entry name" value="ABC2_membrane_3"/>
    <property type="match status" value="1"/>
</dbReference>
<evidence type="ECO:0000256" key="6">
    <source>
        <dbReference type="ARBA" id="ARBA00022989"/>
    </source>
</evidence>
<dbReference type="Proteomes" id="UP001321450">
    <property type="component" value="Chromosome"/>
</dbReference>
<feature type="domain" description="ABC transmembrane type-2" evidence="9">
    <location>
        <begin position="135"/>
        <end position="375"/>
    </location>
</feature>
<protein>
    <submittedName>
        <fullName evidence="10">ABC-2 type transport system permease protein</fullName>
    </submittedName>
</protein>
<dbReference type="PANTHER" id="PTHR30294:SF29">
    <property type="entry name" value="MULTIDRUG ABC TRANSPORTER PERMEASE YBHS-RELATED"/>
    <property type="match status" value="1"/>
</dbReference>
<sequence length="377" mass="41938">MAAFGFFMNRRLPALIRKEFIQVVRDPSSIAIAFVLPVILLLLFGYGVSLDAKRVPLALIAERPSPETQSLFSGFYRSEYFVPVPMADMAGAERLLVEGEIKGIVYLQSDFLRRLKTGGGAPIQLIVNGIDANTARLVQGYVTGVWLQWLQHRALEDRLPPAQAIDLQQRIWYNPEVESRNFLVPGLIAVIMTLIGALLTSMVIAREWERGTMEALMSTPVTMGEILLGKIVTYFLLGTGGLLLAVAMAVWLFQVPLRGSFWLLWLGSSLFLLVALGMGLLISTVARNQFVAGQIAIITTFLPAFILSGFIFEIGSMPTAIQWLTHLIPARYYVAVLQTVFLAGDIWPVVWPNLLALVLMAVFFLGRTRQLSRKRLE</sequence>
<evidence type="ECO:0000313" key="10">
    <source>
        <dbReference type="EMBL" id="BCX87661.1"/>
    </source>
</evidence>
<name>A0AAU9CAI0_9GAMM</name>
<dbReference type="PROSITE" id="PS51012">
    <property type="entry name" value="ABC_TM2"/>
    <property type="match status" value="1"/>
</dbReference>
<gene>
    <name evidence="10" type="ORF">MIN45_P0028</name>
</gene>
<feature type="transmembrane region" description="Helical" evidence="8">
    <location>
        <begin position="182"/>
        <end position="205"/>
    </location>
</feature>
<accession>A0AAU9CAI0</accession>
<dbReference type="PANTHER" id="PTHR30294">
    <property type="entry name" value="MEMBRANE COMPONENT OF ABC TRANSPORTER YHHJ-RELATED"/>
    <property type="match status" value="1"/>
</dbReference>
<feature type="transmembrane region" description="Helical" evidence="8">
    <location>
        <begin position="30"/>
        <end position="49"/>
    </location>
</feature>
<comment type="similarity">
    <text evidence="2">Belongs to the ABC-2 integral membrane protein family.</text>
</comment>
<evidence type="ECO:0000313" key="11">
    <source>
        <dbReference type="Proteomes" id="UP001321450"/>
    </source>
</evidence>
<dbReference type="GO" id="GO:0140359">
    <property type="term" value="F:ABC-type transporter activity"/>
    <property type="evidence" value="ECO:0007669"/>
    <property type="project" value="InterPro"/>
</dbReference>
<comment type="subcellular location">
    <subcellularLocation>
        <location evidence="1">Cell membrane</location>
        <topology evidence="1">Multi-pass membrane protein</topology>
    </subcellularLocation>
</comment>
<dbReference type="InterPro" id="IPR051449">
    <property type="entry name" value="ABC-2_transporter_component"/>
</dbReference>
<keyword evidence="3" id="KW-0813">Transport</keyword>
<dbReference type="KEGG" id="meiy:MIN45_P0028"/>
<evidence type="ECO:0000256" key="2">
    <source>
        <dbReference type="ARBA" id="ARBA00007783"/>
    </source>
</evidence>
<evidence type="ECO:0000256" key="5">
    <source>
        <dbReference type="ARBA" id="ARBA00022692"/>
    </source>
</evidence>
<keyword evidence="11" id="KW-1185">Reference proteome</keyword>
<dbReference type="EMBL" id="AP024718">
    <property type="protein sequence ID" value="BCX87661.1"/>
    <property type="molecule type" value="Genomic_DNA"/>
</dbReference>
<dbReference type="GO" id="GO:0005886">
    <property type="term" value="C:plasma membrane"/>
    <property type="evidence" value="ECO:0007669"/>
    <property type="project" value="UniProtKB-SubCell"/>
</dbReference>